<keyword evidence="3" id="KW-1185">Reference proteome</keyword>
<organism evidence="2 3">
    <name type="scientific">Linum trigynum</name>
    <dbReference type="NCBI Taxonomy" id="586398"/>
    <lineage>
        <taxon>Eukaryota</taxon>
        <taxon>Viridiplantae</taxon>
        <taxon>Streptophyta</taxon>
        <taxon>Embryophyta</taxon>
        <taxon>Tracheophyta</taxon>
        <taxon>Spermatophyta</taxon>
        <taxon>Magnoliopsida</taxon>
        <taxon>eudicotyledons</taxon>
        <taxon>Gunneridae</taxon>
        <taxon>Pentapetalae</taxon>
        <taxon>rosids</taxon>
        <taxon>fabids</taxon>
        <taxon>Malpighiales</taxon>
        <taxon>Linaceae</taxon>
        <taxon>Linum</taxon>
    </lineage>
</organism>
<feature type="region of interest" description="Disordered" evidence="1">
    <location>
        <begin position="1"/>
        <end position="22"/>
    </location>
</feature>
<protein>
    <submittedName>
        <fullName evidence="2">Uncharacterized protein</fullName>
    </submittedName>
</protein>
<gene>
    <name evidence="2" type="ORF">LTRI10_LOCUS23026</name>
</gene>
<proteinExistence type="predicted"/>
<sequence>MERKAENHGLPSPFISILHSSPATEYGPDHLKSIRRKSMFGAMSVTSRLGEEKEKGRQRNKCYRSVEEKGFAGVRDE</sequence>
<evidence type="ECO:0000313" key="2">
    <source>
        <dbReference type="EMBL" id="CAL1381657.1"/>
    </source>
</evidence>
<dbReference type="AlphaFoldDB" id="A0AAV2E7C5"/>
<dbReference type="EMBL" id="OZ034817">
    <property type="protein sequence ID" value="CAL1381657.1"/>
    <property type="molecule type" value="Genomic_DNA"/>
</dbReference>
<dbReference type="Proteomes" id="UP001497516">
    <property type="component" value="Chromosome 4"/>
</dbReference>
<name>A0AAV2E7C5_9ROSI</name>
<accession>A0AAV2E7C5</accession>
<evidence type="ECO:0000313" key="3">
    <source>
        <dbReference type="Proteomes" id="UP001497516"/>
    </source>
</evidence>
<reference evidence="2 3" key="1">
    <citation type="submission" date="2024-04" db="EMBL/GenBank/DDBJ databases">
        <authorList>
            <person name="Fracassetti M."/>
        </authorList>
    </citation>
    <scope>NUCLEOTIDE SEQUENCE [LARGE SCALE GENOMIC DNA]</scope>
</reference>
<evidence type="ECO:0000256" key="1">
    <source>
        <dbReference type="SAM" id="MobiDB-lite"/>
    </source>
</evidence>